<evidence type="ECO:0000256" key="7">
    <source>
        <dbReference type="ARBA" id="ARBA00022705"/>
    </source>
</evidence>
<dbReference type="Pfam" id="PF00476">
    <property type="entry name" value="DNA_pol_A"/>
    <property type="match status" value="1"/>
</dbReference>
<evidence type="ECO:0000259" key="20">
    <source>
        <dbReference type="SMART" id="SM00475"/>
    </source>
</evidence>
<dbReference type="InterPro" id="IPR036397">
    <property type="entry name" value="RNaseH_sf"/>
</dbReference>
<sequence length="949" mass="104126">MHNCPMTEFASAPADQAESQPQLLLVDGSSYLYRAFHALPDLRVDPNDRASQPTGAIRGVINMLTVLRKQYPKAQYAVCVFDAPGGTFRDDIYPEYKAQRAPMPDDLRSQIAPIHEAVDLLGWRVLAVPGVEADDVIGTLARTAAEQDIEVIVSSGDKDLAQLVTERITIIDTMSGKRRDLAGVQTEFGVPASLMVDYQVLLGDSVDNVPGVDKVGPKTAAKWLTEYGSLDAIVENASKIKGMAGENLRKALEWLPTGRQLLTIRTNCDLTGYVDGLPSLDAVTGREINAEAMVEFYKKYGFKTLAKGLEAGQSKTASPAAGSGPKSGSNSDPSTGDLFADPPAASRAGELKYDVVFDWPAFDAWLAKIEAAELTALDTETTSLDEMQARIVGISFSVTPGEAAYIPLAHTGPDTPQQLPLDEVLQRLKPWLENPGKKKLGQHIKYDRHVFANHGIEVRGYAHDTMLQSYVLEVHRPHGLASLAERHLGRKGIQYEDLCGKGAHQIPFAQVAVDKAAEYSAEDSDQTLDVHLALWPRLEENDKLRGIYELEMESSEALYRIERTGVLIDGDALRVQSHELGQRILALEKEAHELAGQPFNLGSPKQIGEIFFVKLGLPVVKKTATGAPSTDEEVLEKLAEDYPLPARILEHRGLSKLKGTYTDKLPLMVNAATGRVHTHYAQAVAVTGRLSSNDPNLQNIPIRNAEGRRVREAFVAPPGCVIASADYSQIELRIMAHISGDEALLRAFTEGLDVHRATAAEVFGVETEQVTSEQRRYAKVINFGLIYGMSSFGLARNLGIDNTAARNYIARYFERYPGVKKYMDDTRQSAKDTGYVETVFGRRLYLPEINSPNGPRRAGAERAAINAPMQGTAADLIKMSMVQVQKALDEQQRKTRMIMQVHDELVLEVPEAEVEWMRSEIPRLMAGVAALKVPLLAEVGVGPNWEQAH</sequence>
<dbReference type="InterPro" id="IPR020046">
    <property type="entry name" value="5-3_exonucl_a-hlix_arch_N"/>
</dbReference>
<evidence type="ECO:0000256" key="10">
    <source>
        <dbReference type="ARBA" id="ARBA00022801"/>
    </source>
</evidence>
<evidence type="ECO:0000256" key="9">
    <source>
        <dbReference type="ARBA" id="ARBA00022763"/>
    </source>
</evidence>
<dbReference type="Gene3D" id="3.30.70.370">
    <property type="match status" value="1"/>
</dbReference>
<feature type="region of interest" description="Disordered" evidence="18">
    <location>
        <begin position="314"/>
        <end position="343"/>
    </location>
</feature>
<dbReference type="InterPro" id="IPR018320">
    <property type="entry name" value="DNA_polymerase_1"/>
</dbReference>
<feature type="compositionally biased region" description="Low complexity" evidence="18">
    <location>
        <begin position="317"/>
        <end position="331"/>
    </location>
</feature>
<evidence type="ECO:0000256" key="18">
    <source>
        <dbReference type="SAM" id="MobiDB-lite"/>
    </source>
</evidence>
<evidence type="ECO:0000256" key="4">
    <source>
        <dbReference type="ARBA" id="ARBA00020311"/>
    </source>
</evidence>
<dbReference type="SMART" id="SM00482">
    <property type="entry name" value="POLAc"/>
    <property type="match status" value="1"/>
</dbReference>
<dbReference type="NCBIfam" id="NF004397">
    <property type="entry name" value="PRK05755.1"/>
    <property type="match status" value="1"/>
</dbReference>
<evidence type="ECO:0000256" key="13">
    <source>
        <dbReference type="ARBA" id="ARBA00023125"/>
    </source>
</evidence>
<keyword evidence="11 17" id="KW-0269">Exonuclease</keyword>
<evidence type="ECO:0000256" key="14">
    <source>
        <dbReference type="ARBA" id="ARBA00023204"/>
    </source>
</evidence>
<organism evidence="22 23">
    <name type="scientific">Ottowia thiooxydans</name>
    <dbReference type="NCBI Taxonomy" id="219182"/>
    <lineage>
        <taxon>Bacteria</taxon>
        <taxon>Pseudomonadati</taxon>
        <taxon>Pseudomonadota</taxon>
        <taxon>Betaproteobacteria</taxon>
        <taxon>Burkholderiales</taxon>
        <taxon>Comamonadaceae</taxon>
        <taxon>Ottowia</taxon>
    </lineage>
</organism>
<evidence type="ECO:0000256" key="16">
    <source>
        <dbReference type="NCBIfam" id="TIGR00593"/>
    </source>
</evidence>
<evidence type="ECO:0000259" key="19">
    <source>
        <dbReference type="SMART" id="SM00474"/>
    </source>
</evidence>
<dbReference type="InterPro" id="IPR012337">
    <property type="entry name" value="RNaseH-like_sf"/>
</dbReference>
<dbReference type="InterPro" id="IPR020045">
    <property type="entry name" value="DNA_polI_H3TH"/>
</dbReference>
<dbReference type="Pfam" id="PF01367">
    <property type="entry name" value="5_3_exonuc"/>
    <property type="match status" value="1"/>
</dbReference>
<comment type="function">
    <text evidence="17">In addition to polymerase activity, this DNA polymerase exhibits 3'-5' and 5'-3' exonuclease activity.</text>
</comment>
<gene>
    <name evidence="17" type="primary">polA</name>
    <name evidence="22" type="ORF">ABIE13_001804</name>
</gene>
<comment type="subunit">
    <text evidence="2">Single-chain monomer with multiple functions.</text>
</comment>
<comment type="caution">
    <text evidence="22">The sequence shown here is derived from an EMBL/GenBank/DDBJ whole genome shotgun (WGS) entry which is preliminary data.</text>
</comment>
<dbReference type="PROSITE" id="PS00447">
    <property type="entry name" value="DNA_POLYMERASE_A"/>
    <property type="match status" value="1"/>
</dbReference>
<evidence type="ECO:0000256" key="11">
    <source>
        <dbReference type="ARBA" id="ARBA00022839"/>
    </source>
</evidence>
<dbReference type="SUPFAM" id="SSF53098">
    <property type="entry name" value="Ribonuclease H-like"/>
    <property type="match status" value="1"/>
</dbReference>
<keyword evidence="7 17" id="KW-0235">DNA replication</keyword>
<evidence type="ECO:0000256" key="15">
    <source>
        <dbReference type="ARBA" id="ARBA00049244"/>
    </source>
</evidence>
<evidence type="ECO:0000256" key="1">
    <source>
        <dbReference type="ARBA" id="ARBA00007705"/>
    </source>
</evidence>
<dbReference type="CDD" id="cd08637">
    <property type="entry name" value="DNA_pol_A_pol_I_C"/>
    <property type="match status" value="1"/>
</dbReference>
<dbReference type="SMART" id="SM00475">
    <property type="entry name" value="53EXOc"/>
    <property type="match status" value="1"/>
</dbReference>
<dbReference type="SUPFAM" id="SSF56672">
    <property type="entry name" value="DNA/RNA polymerases"/>
    <property type="match status" value="1"/>
</dbReference>
<protein>
    <recommendedName>
        <fullName evidence="4 16">DNA polymerase I</fullName>
        <ecNumber evidence="3 16">2.7.7.7</ecNumber>
    </recommendedName>
</protein>
<dbReference type="PRINTS" id="PR00868">
    <property type="entry name" value="DNAPOLI"/>
</dbReference>
<proteinExistence type="inferred from homology"/>
<keyword evidence="23" id="KW-1185">Reference proteome</keyword>
<dbReference type="InterPro" id="IPR029060">
    <property type="entry name" value="PIN-like_dom_sf"/>
</dbReference>
<dbReference type="Proteomes" id="UP001549320">
    <property type="component" value="Unassembled WGS sequence"/>
</dbReference>
<dbReference type="PANTHER" id="PTHR10133:SF27">
    <property type="entry name" value="DNA POLYMERASE NU"/>
    <property type="match status" value="1"/>
</dbReference>
<dbReference type="Gene3D" id="3.30.420.10">
    <property type="entry name" value="Ribonuclease H-like superfamily/Ribonuclease H"/>
    <property type="match status" value="1"/>
</dbReference>
<keyword evidence="9 17" id="KW-0227">DNA damage</keyword>
<evidence type="ECO:0000256" key="6">
    <source>
        <dbReference type="ARBA" id="ARBA00022695"/>
    </source>
</evidence>
<name>A0ABV2Q6P0_9BURK</name>
<dbReference type="EMBL" id="JBEPSH010000003">
    <property type="protein sequence ID" value="MET4576695.1"/>
    <property type="molecule type" value="Genomic_DNA"/>
</dbReference>
<dbReference type="Pfam" id="PF02739">
    <property type="entry name" value="5_3_exonuc_N"/>
    <property type="match status" value="1"/>
</dbReference>
<feature type="domain" description="5'-3' exonuclease" evidence="20">
    <location>
        <begin position="20"/>
        <end position="280"/>
    </location>
</feature>
<dbReference type="Gene3D" id="1.10.150.20">
    <property type="entry name" value="5' to 3' exonuclease, C-terminal subdomain"/>
    <property type="match status" value="2"/>
</dbReference>
<keyword evidence="12 17" id="KW-0239">DNA-directed DNA polymerase</keyword>
<dbReference type="CDD" id="cd09898">
    <property type="entry name" value="H3TH_53EXO"/>
    <property type="match status" value="1"/>
</dbReference>
<keyword evidence="5 17" id="KW-0808">Transferase</keyword>
<dbReference type="InterPro" id="IPR043502">
    <property type="entry name" value="DNA/RNA_pol_sf"/>
</dbReference>
<dbReference type="CDD" id="cd09859">
    <property type="entry name" value="PIN_53EXO"/>
    <property type="match status" value="1"/>
</dbReference>
<evidence type="ECO:0000256" key="8">
    <source>
        <dbReference type="ARBA" id="ARBA00022722"/>
    </source>
</evidence>
<dbReference type="Pfam" id="PF01612">
    <property type="entry name" value="DNA_pol_A_exo1"/>
    <property type="match status" value="1"/>
</dbReference>
<keyword evidence="13 17" id="KW-0238">DNA-binding</keyword>
<dbReference type="SMART" id="SM00474">
    <property type="entry name" value="35EXOc"/>
    <property type="match status" value="1"/>
</dbReference>
<feature type="domain" description="3'-5' exonuclease" evidence="19">
    <location>
        <begin position="353"/>
        <end position="539"/>
    </location>
</feature>
<dbReference type="SMART" id="SM00279">
    <property type="entry name" value="HhH2"/>
    <property type="match status" value="1"/>
</dbReference>
<keyword evidence="6 17" id="KW-0548">Nucleotidyltransferase</keyword>
<dbReference type="GO" id="GO:0003887">
    <property type="term" value="F:DNA-directed DNA polymerase activity"/>
    <property type="evidence" value="ECO:0007669"/>
    <property type="project" value="UniProtKB-EC"/>
</dbReference>
<dbReference type="SUPFAM" id="SSF88723">
    <property type="entry name" value="PIN domain-like"/>
    <property type="match status" value="1"/>
</dbReference>
<evidence type="ECO:0000256" key="12">
    <source>
        <dbReference type="ARBA" id="ARBA00022932"/>
    </source>
</evidence>
<evidence type="ECO:0000256" key="5">
    <source>
        <dbReference type="ARBA" id="ARBA00022679"/>
    </source>
</evidence>
<dbReference type="InterPro" id="IPR002562">
    <property type="entry name" value="3'-5'_exonuclease_dom"/>
</dbReference>
<keyword evidence="8" id="KW-0540">Nuclease</keyword>
<reference evidence="22 23" key="1">
    <citation type="submission" date="2024-06" db="EMBL/GenBank/DDBJ databases">
        <title>Sorghum-associated microbial communities from plants grown in Nebraska, USA.</title>
        <authorList>
            <person name="Schachtman D."/>
        </authorList>
    </citation>
    <scope>NUCLEOTIDE SEQUENCE [LARGE SCALE GENOMIC DNA]</scope>
    <source>
        <strain evidence="22 23">2709</strain>
    </source>
</reference>
<comment type="similarity">
    <text evidence="1 17">Belongs to the DNA polymerase type-A family.</text>
</comment>
<dbReference type="NCBIfam" id="TIGR00593">
    <property type="entry name" value="pola"/>
    <property type="match status" value="1"/>
</dbReference>
<accession>A0ABV2Q6P0</accession>
<dbReference type="CDD" id="cd06139">
    <property type="entry name" value="DNA_polA_I_Ecoli_like_exo"/>
    <property type="match status" value="1"/>
</dbReference>
<dbReference type="Gene3D" id="3.40.50.1010">
    <property type="entry name" value="5'-nuclease"/>
    <property type="match status" value="1"/>
</dbReference>
<feature type="domain" description="DNA-directed DNA polymerase family A palm" evidence="21">
    <location>
        <begin position="707"/>
        <end position="913"/>
    </location>
</feature>
<evidence type="ECO:0000256" key="2">
    <source>
        <dbReference type="ARBA" id="ARBA00011541"/>
    </source>
</evidence>
<evidence type="ECO:0000313" key="23">
    <source>
        <dbReference type="Proteomes" id="UP001549320"/>
    </source>
</evidence>
<dbReference type="InterPro" id="IPR008918">
    <property type="entry name" value="HhH2"/>
</dbReference>
<dbReference type="EC" id="2.7.7.7" evidence="3 16"/>
<evidence type="ECO:0000313" key="22">
    <source>
        <dbReference type="EMBL" id="MET4576695.1"/>
    </source>
</evidence>
<dbReference type="InterPro" id="IPR019760">
    <property type="entry name" value="DNA-dir_DNA_pol_A_CS"/>
</dbReference>
<dbReference type="InterPro" id="IPR002298">
    <property type="entry name" value="DNA_polymerase_A"/>
</dbReference>
<evidence type="ECO:0000259" key="21">
    <source>
        <dbReference type="SMART" id="SM00482"/>
    </source>
</evidence>
<keyword evidence="14 17" id="KW-0234">DNA repair</keyword>
<evidence type="ECO:0000256" key="3">
    <source>
        <dbReference type="ARBA" id="ARBA00012417"/>
    </source>
</evidence>
<dbReference type="SUPFAM" id="SSF47807">
    <property type="entry name" value="5' to 3' exonuclease, C-terminal subdomain"/>
    <property type="match status" value="1"/>
</dbReference>
<keyword evidence="10 17" id="KW-0378">Hydrolase</keyword>
<evidence type="ECO:0000256" key="17">
    <source>
        <dbReference type="RuleBase" id="RU004460"/>
    </source>
</evidence>
<dbReference type="InterPro" id="IPR036279">
    <property type="entry name" value="5-3_exonuclease_C_sf"/>
</dbReference>
<dbReference type="Gene3D" id="1.20.1060.10">
    <property type="entry name" value="Taq DNA Polymerase, Chain T, domain 4"/>
    <property type="match status" value="1"/>
</dbReference>
<dbReference type="PANTHER" id="PTHR10133">
    <property type="entry name" value="DNA POLYMERASE I"/>
    <property type="match status" value="1"/>
</dbReference>
<dbReference type="InterPro" id="IPR002421">
    <property type="entry name" value="5-3_exonuclease"/>
</dbReference>
<dbReference type="InterPro" id="IPR001098">
    <property type="entry name" value="DNA-dir_DNA_pol_A_palm_dom"/>
</dbReference>
<comment type="catalytic activity">
    <reaction evidence="15 17">
        <text>DNA(n) + a 2'-deoxyribonucleoside 5'-triphosphate = DNA(n+1) + diphosphate</text>
        <dbReference type="Rhea" id="RHEA:22508"/>
        <dbReference type="Rhea" id="RHEA-COMP:17339"/>
        <dbReference type="Rhea" id="RHEA-COMP:17340"/>
        <dbReference type="ChEBI" id="CHEBI:33019"/>
        <dbReference type="ChEBI" id="CHEBI:61560"/>
        <dbReference type="ChEBI" id="CHEBI:173112"/>
        <dbReference type="EC" id="2.7.7.7"/>
    </reaction>
</comment>